<dbReference type="eggNOG" id="COG2177">
    <property type="taxonomic scope" value="Bacteria"/>
</dbReference>
<evidence type="ECO:0000256" key="9">
    <source>
        <dbReference type="ARBA" id="ARBA00022989"/>
    </source>
</evidence>
<evidence type="ECO:0000256" key="6">
    <source>
        <dbReference type="ARBA" id="ARBA00022519"/>
    </source>
</evidence>
<evidence type="ECO:0000259" key="15">
    <source>
        <dbReference type="Pfam" id="PF18075"/>
    </source>
</evidence>
<dbReference type="PIRSF" id="PIRSF003097">
    <property type="entry name" value="FtsX"/>
    <property type="match status" value="1"/>
</dbReference>
<feature type="transmembrane region" description="Helical" evidence="13">
    <location>
        <begin position="265"/>
        <end position="289"/>
    </location>
</feature>
<keyword evidence="11 12" id="KW-0131">Cell cycle</keyword>
<dbReference type="InterPro" id="IPR040690">
    <property type="entry name" value="FtsX_ECD"/>
</dbReference>
<keyword evidence="8 13" id="KW-0812">Transmembrane</keyword>
<dbReference type="OrthoDB" id="9813411at2"/>
<comment type="similarity">
    <text evidence="2 12">Belongs to the ABC-4 integral membrane protein family. FtsX subfamily.</text>
</comment>
<evidence type="ECO:0000256" key="5">
    <source>
        <dbReference type="ARBA" id="ARBA00022475"/>
    </source>
</evidence>
<dbReference type="Pfam" id="PF18075">
    <property type="entry name" value="FtsX_ECD"/>
    <property type="match status" value="1"/>
</dbReference>
<evidence type="ECO:0000256" key="2">
    <source>
        <dbReference type="ARBA" id="ARBA00007379"/>
    </source>
</evidence>
<evidence type="ECO:0000313" key="17">
    <source>
        <dbReference type="Proteomes" id="UP000002743"/>
    </source>
</evidence>
<keyword evidence="6 12" id="KW-0997">Cell inner membrane</keyword>
<evidence type="ECO:0000256" key="8">
    <source>
        <dbReference type="ARBA" id="ARBA00022692"/>
    </source>
</evidence>
<feature type="transmembrane region" description="Helical" evidence="13">
    <location>
        <begin position="23"/>
        <end position="47"/>
    </location>
</feature>
<dbReference type="PANTHER" id="PTHR47755">
    <property type="entry name" value="CELL DIVISION PROTEIN FTSX"/>
    <property type="match status" value="1"/>
</dbReference>
<name>C6X724_METGS</name>
<dbReference type="RefSeq" id="WP_015830529.1">
    <property type="nucleotide sequence ID" value="NC_012969.1"/>
</dbReference>
<dbReference type="Proteomes" id="UP000002743">
    <property type="component" value="Chromosome"/>
</dbReference>
<comment type="function">
    <text evidence="12">Part of the ABC transporter FtsEX involved in cellular division.</text>
</comment>
<dbReference type="InterPro" id="IPR047590">
    <property type="entry name" value="FtsX_proteobact-type"/>
</dbReference>
<feature type="transmembrane region" description="Helical" evidence="13">
    <location>
        <begin position="171"/>
        <end position="191"/>
    </location>
</feature>
<evidence type="ECO:0000259" key="14">
    <source>
        <dbReference type="Pfam" id="PF02687"/>
    </source>
</evidence>
<feature type="domain" description="FtsX extracellular" evidence="15">
    <location>
        <begin position="62"/>
        <end position="149"/>
    </location>
</feature>
<evidence type="ECO:0000256" key="12">
    <source>
        <dbReference type="PIRNR" id="PIRNR003097"/>
    </source>
</evidence>
<dbReference type="PANTHER" id="PTHR47755:SF1">
    <property type="entry name" value="CELL DIVISION PROTEIN FTSX"/>
    <property type="match status" value="1"/>
</dbReference>
<reference evidence="16 17" key="2">
    <citation type="journal article" date="2011" name="J. Bacteriol.">
        <title>Genomes of three methylotrophs from a single niche uncover genetic and metabolic divergence of Methylophilaceae.</title>
        <authorList>
            <person name="Lapidus A."/>
            <person name="Clum A."/>
            <person name="Labutti K."/>
            <person name="Kaluzhnaya M.G."/>
            <person name="Lim S."/>
            <person name="Beck D.A."/>
            <person name="Glavina Del Rio T."/>
            <person name="Nolan M."/>
            <person name="Mavromatis K."/>
            <person name="Huntemann M."/>
            <person name="Lucas S."/>
            <person name="Lidstrom M.E."/>
            <person name="Ivanova N."/>
            <person name="Chistoserdova L."/>
        </authorList>
    </citation>
    <scope>NUCLEOTIDE SEQUENCE [LARGE SCALE GENOMIC DNA]</scope>
    <source>
        <strain evidence="16 17">SIP3-4</strain>
    </source>
</reference>
<evidence type="ECO:0000256" key="4">
    <source>
        <dbReference type="ARBA" id="ARBA00021907"/>
    </source>
</evidence>
<keyword evidence="5 12" id="KW-1003">Cell membrane</keyword>
<keyword evidence="9 13" id="KW-1133">Transmembrane helix</keyword>
<dbReference type="InterPro" id="IPR004513">
    <property type="entry name" value="FtsX"/>
</dbReference>
<evidence type="ECO:0000256" key="10">
    <source>
        <dbReference type="ARBA" id="ARBA00023136"/>
    </source>
</evidence>
<evidence type="ECO:0000256" key="11">
    <source>
        <dbReference type="ARBA" id="ARBA00023306"/>
    </source>
</evidence>
<evidence type="ECO:0000313" key="16">
    <source>
        <dbReference type="EMBL" id="ACT51167.1"/>
    </source>
</evidence>
<dbReference type="Gene3D" id="3.30.70.3040">
    <property type="match status" value="1"/>
</dbReference>
<dbReference type="NCBIfam" id="TIGR00439">
    <property type="entry name" value="FtsX_Gneg"/>
    <property type="match status" value="1"/>
</dbReference>
<dbReference type="GO" id="GO:0051301">
    <property type="term" value="P:cell division"/>
    <property type="evidence" value="ECO:0007669"/>
    <property type="project" value="UniProtKB-KW"/>
</dbReference>
<dbReference type="EMBL" id="CP001674">
    <property type="protein sequence ID" value="ACT51167.1"/>
    <property type="molecule type" value="Genomic_DNA"/>
</dbReference>
<keyword evidence="10 12" id="KW-0472">Membrane</keyword>
<dbReference type="Pfam" id="PF02687">
    <property type="entry name" value="FtsX"/>
    <property type="match status" value="1"/>
</dbReference>
<dbReference type="KEGG" id="mei:Msip34_1925"/>
<proteinExistence type="inferred from homology"/>
<keyword evidence="7 12" id="KW-0132">Cell division</keyword>
<feature type="transmembrane region" description="Helical" evidence="13">
    <location>
        <begin position="219"/>
        <end position="245"/>
    </location>
</feature>
<dbReference type="GO" id="GO:0005886">
    <property type="term" value="C:plasma membrane"/>
    <property type="evidence" value="ECO:0007669"/>
    <property type="project" value="UniProtKB-SubCell"/>
</dbReference>
<evidence type="ECO:0000256" key="1">
    <source>
        <dbReference type="ARBA" id="ARBA00004429"/>
    </source>
</evidence>
<dbReference type="GO" id="GO:0032153">
    <property type="term" value="C:cell division site"/>
    <property type="evidence" value="ECO:0007669"/>
    <property type="project" value="TreeGrafter"/>
</dbReference>
<keyword evidence="17" id="KW-1185">Reference proteome</keyword>
<protein>
    <recommendedName>
        <fullName evidence="4 12">Cell division protein FtsX</fullName>
    </recommendedName>
</protein>
<dbReference type="HOGENOM" id="CLU_073546_0_0_4"/>
<accession>C6X724</accession>
<comment type="subcellular location">
    <subcellularLocation>
        <location evidence="1">Cell inner membrane</location>
        <topology evidence="1">Multi-pass membrane protein</topology>
    </subcellularLocation>
</comment>
<gene>
    <name evidence="16" type="ordered locus">Msip34_1925</name>
</gene>
<comment type="subunit">
    <text evidence="3">Forms a membrane-associated complex with FtsE.</text>
</comment>
<reference evidence="17" key="1">
    <citation type="submission" date="2009-07" db="EMBL/GenBank/DDBJ databases">
        <title>Complete sequence of chromosome of Methylovorus sp. SIP3-4.</title>
        <authorList>
            <person name="Lucas S."/>
            <person name="Copeland A."/>
            <person name="Lapidus A."/>
            <person name="Glavina del Rio T."/>
            <person name="Tice H."/>
            <person name="Bruce D."/>
            <person name="Goodwin L."/>
            <person name="Pitluck S."/>
            <person name="Clum A."/>
            <person name="Larimer F."/>
            <person name="Land M."/>
            <person name="Hauser L."/>
            <person name="Kyrpides N."/>
            <person name="Mikhailova N."/>
            <person name="Kayluzhnaya M."/>
            <person name="Chistoserdova L."/>
        </authorList>
    </citation>
    <scope>NUCLEOTIDE SEQUENCE [LARGE SCALE GENOMIC DNA]</scope>
    <source>
        <strain evidence="17">SIP3-4</strain>
    </source>
</reference>
<sequence>MKHWINQHTQALRLVFGRMRHRLLATLVMWCVMGVTVCLPAILFVIVDNLNRLTGNISTEPQISVFMKLDAEPGSITRLQQWLTQQKDVARVTFISKDAAWKQLQQETAGAINLDKNPLPDAFQVAPRNHDPAAIEALQSRIQKQPGVELAQMDATWIKRLYAILELSKKALLVLVGLLGFALLAIIGNTIRLQVVTQREEIEVSKLIGATNRFIRRPFLYAGMVYGLGGGIAALLLLAGVIELFNYSIADIAALYASDFHLGMPQPFVCLAIVLIPVALGWLGSYVAVGRSLAKLESSR</sequence>
<evidence type="ECO:0000256" key="13">
    <source>
        <dbReference type="SAM" id="Phobius"/>
    </source>
</evidence>
<dbReference type="STRING" id="582744.Msip34_1925"/>
<feature type="domain" description="ABC3 transporter permease C-terminal" evidence="14">
    <location>
        <begin position="175"/>
        <end position="291"/>
    </location>
</feature>
<dbReference type="AlphaFoldDB" id="C6X724"/>
<dbReference type="InterPro" id="IPR003838">
    <property type="entry name" value="ABC3_permease_C"/>
</dbReference>
<evidence type="ECO:0000256" key="3">
    <source>
        <dbReference type="ARBA" id="ARBA00011160"/>
    </source>
</evidence>
<organism evidence="16 17">
    <name type="scientific">Methylovorus glucosotrophus (strain SIP3-4)</name>
    <dbReference type="NCBI Taxonomy" id="582744"/>
    <lineage>
        <taxon>Bacteria</taxon>
        <taxon>Pseudomonadati</taxon>
        <taxon>Pseudomonadota</taxon>
        <taxon>Betaproteobacteria</taxon>
        <taxon>Nitrosomonadales</taxon>
        <taxon>Methylophilaceae</taxon>
        <taxon>Methylovorus</taxon>
    </lineage>
</organism>
<evidence type="ECO:0000256" key="7">
    <source>
        <dbReference type="ARBA" id="ARBA00022618"/>
    </source>
</evidence>